<evidence type="ECO:0000256" key="1">
    <source>
        <dbReference type="PROSITE-ProRule" id="PRU00339"/>
    </source>
</evidence>
<keyword evidence="6" id="KW-1185">Reference proteome</keyword>
<evidence type="ECO:0000256" key="2">
    <source>
        <dbReference type="SAM" id="MobiDB-lite"/>
    </source>
</evidence>
<sequence length="697" mass="77701">MLGFDVTFLRPWWFLALLPAAWLLWKAWQVKAKQGAWHQIIAPQFRQLLLSSPQNQSVLGQRLFLMVLAFIWLLITLALAGPSLKSVEIPAQKSQQGTVIVLDLSLSMLADDLSPNRLTQVRYKLTDLLSQHPEMPVGLVAYAGSAHTITPISEDNQTLLGLLPTLNPLIMPQYGSNPLAGFEQAKQLLEGAHVTQGQIIWISDDLETEQINRVQQWFAEHDYQLRILTVGTQQGAAINVPEHGLLRDANDQVIIAQLPAQRFAQLSQNLQVPIRSLQVQDEDLNWLLPTNFAATDAQQKQEKSVLHPLDEGAALLLILVPLIALLYRRGVLFSLFLIPFVAGLSSTPQTAYAQNANENRWEDLGSIFQSHNQQGYKAFQRENFQSAEALFEDKQWQASSLYRLGRYQEAARLFEQDKSAKGHYNRGNALAFSGDLPGAEKAYHQALKIDPNMQAAKDNLALISNLLQEQMQQLTKQNAQPQQTQTQPENSGQQQKGDQSTQGEQAERQQKSANSDGGQSEEQQPKNEQPSDVNNAEQNAEGQQKGQSHSDNPNQTNPQSVQGQESQNGQQAGSQQQGTQDANGNAGDSRTGQQTQPDVTQPNDSDSENKQQGSAGQLDEQPNQQDKPAQENTQIGGASRIMDDEQNDGIGGKNWEQQQATDAWLQQIPDQPGLFLQRKFDYQYKNQPSQKKPEKTW</sequence>
<keyword evidence="3" id="KW-0812">Transmembrane</keyword>
<dbReference type="Proteomes" id="UP000501726">
    <property type="component" value="Chromosome"/>
</dbReference>
<dbReference type="InterPro" id="IPR019734">
    <property type="entry name" value="TPR_rpt"/>
</dbReference>
<feature type="region of interest" description="Disordered" evidence="2">
    <location>
        <begin position="472"/>
        <end position="668"/>
    </location>
</feature>
<feature type="compositionally biased region" description="Polar residues" evidence="2">
    <location>
        <begin position="511"/>
        <end position="558"/>
    </location>
</feature>
<dbReference type="RefSeq" id="WP_173269250.1">
    <property type="nucleotide sequence ID" value="NZ_AP021889.1"/>
</dbReference>
<evidence type="ECO:0000256" key="3">
    <source>
        <dbReference type="SAM" id="Phobius"/>
    </source>
</evidence>
<proteinExistence type="predicted"/>
<feature type="transmembrane region" description="Helical" evidence="3">
    <location>
        <begin position="12"/>
        <end position="28"/>
    </location>
</feature>
<dbReference type="Pfam" id="PF00515">
    <property type="entry name" value="TPR_1"/>
    <property type="match status" value="1"/>
</dbReference>
<dbReference type="SMART" id="SM00028">
    <property type="entry name" value="TPR"/>
    <property type="match status" value="1"/>
</dbReference>
<dbReference type="PANTHER" id="PTHR22550:SF14">
    <property type="entry name" value="VWFA DOMAIN-CONTAINING PROTEIN"/>
    <property type="match status" value="1"/>
</dbReference>
<reference evidence="6" key="1">
    <citation type="submission" date="2019-11" db="EMBL/GenBank/DDBJ databases">
        <title>Isolation and characterization of two novel species in the genus Thiomicrorhabdus.</title>
        <authorList>
            <person name="Mochizuki J."/>
            <person name="Kojima H."/>
            <person name="Fukui M."/>
        </authorList>
    </citation>
    <scope>NUCLEOTIDE SEQUENCE [LARGE SCALE GENOMIC DNA]</scope>
    <source>
        <strain evidence="6">aks77</strain>
    </source>
</reference>
<feature type="compositionally biased region" description="Polar residues" evidence="2">
    <location>
        <begin position="581"/>
        <end position="636"/>
    </location>
</feature>
<evidence type="ECO:0000259" key="4">
    <source>
        <dbReference type="Pfam" id="PF13519"/>
    </source>
</evidence>
<dbReference type="EMBL" id="AP021889">
    <property type="protein sequence ID" value="BBP44723.1"/>
    <property type="molecule type" value="Genomic_DNA"/>
</dbReference>
<dbReference type="SUPFAM" id="SSF48452">
    <property type="entry name" value="TPR-like"/>
    <property type="match status" value="1"/>
</dbReference>
<keyword evidence="1" id="KW-0802">TPR repeat</keyword>
<feature type="compositionally biased region" description="Low complexity" evidence="2">
    <location>
        <begin position="472"/>
        <end position="487"/>
    </location>
</feature>
<gene>
    <name evidence="5" type="primary">batB_1</name>
    <name evidence="5" type="ORF">THMIRHAS_00960</name>
</gene>
<name>A0A6F8PRH0_9GAMM</name>
<feature type="compositionally biased region" description="Polar residues" evidence="2">
    <location>
        <begin position="488"/>
        <end position="504"/>
    </location>
</feature>
<dbReference type="InterPro" id="IPR036465">
    <property type="entry name" value="vWFA_dom_sf"/>
</dbReference>
<feature type="transmembrane region" description="Helical" evidence="3">
    <location>
        <begin position="63"/>
        <end position="84"/>
    </location>
</feature>
<dbReference type="PANTHER" id="PTHR22550">
    <property type="entry name" value="SPORE GERMINATION PROTEIN"/>
    <property type="match status" value="1"/>
</dbReference>
<accession>A0A6F8PRH0</accession>
<feature type="compositionally biased region" description="Low complexity" evidence="2">
    <location>
        <begin position="559"/>
        <end position="580"/>
    </location>
</feature>
<dbReference type="InterPro" id="IPR011990">
    <property type="entry name" value="TPR-like_helical_dom_sf"/>
</dbReference>
<dbReference type="KEGG" id="tse:THMIRHAS_00960"/>
<dbReference type="SUPFAM" id="SSF53300">
    <property type="entry name" value="vWA-like"/>
    <property type="match status" value="1"/>
</dbReference>
<feature type="repeat" description="TPR" evidence="1">
    <location>
        <begin position="420"/>
        <end position="453"/>
    </location>
</feature>
<dbReference type="Gene3D" id="1.25.40.10">
    <property type="entry name" value="Tetratricopeptide repeat domain"/>
    <property type="match status" value="1"/>
</dbReference>
<dbReference type="PROSITE" id="PS50005">
    <property type="entry name" value="TPR"/>
    <property type="match status" value="1"/>
</dbReference>
<dbReference type="Gene3D" id="3.40.50.410">
    <property type="entry name" value="von Willebrand factor, type A domain"/>
    <property type="match status" value="1"/>
</dbReference>
<keyword evidence="3" id="KW-0472">Membrane</keyword>
<feature type="domain" description="VWFA" evidence="4">
    <location>
        <begin position="98"/>
        <end position="204"/>
    </location>
</feature>
<protein>
    <recommendedName>
        <fullName evidence="4">VWFA domain-containing protein</fullName>
    </recommendedName>
</protein>
<dbReference type="AlphaFoldDB" id="A0A6F8PRH0"/>
<dbReference type="InterPro" id="IPR002035">
    <property type="entry name" value="VWF_A"/>
</dbReference>
<dbReference type="Pfam" id="PF13519">
    <property type="entry name" value="VWA_2"/>
    <property type="match status" value="1"/>
</dbReference>
<keyword evidence="3" id="KW-1133">Transmembrane helix</keyword>
<evidence type="ECO:0000313" key="5">
    <source>
        <dbReference type="EMBL" id="BBP44723.1"/>
    </source>
</evidence>
<organism evidence="5 6">
    <name type="scientific">Thiosulfatimonas sediminis</name>
    <dbReference type="NCBI Taxonomy" id="2675054"/>
    <lineage>
        <taxon>Bacteria</taxon>
        <taxon>Pseudomonadati</taxon>
        <taxon>Pseudomonadota</taxon>
        <taxon>Gammaproteobacteria</taxon>
        <taxon>Thiotrichales</taxon>
        <taxon>Piscirickettsiaceae</taxon>
        <taxon>Thiosulfatimonas</taxon>
    </lineage>
</organism>
<dbReference type="InterPro" id="IPR050768">
    <property type="entry name" value="UPF0353/GerABKA_families"/>
</dbReference>
<evidence type="ECO:0000313" key="6">
    <source>
        <dbReference type="Proteomes" id="UP000501726"/>
    </source>
</evidence>